<gene>
    <name evidence="2" type="ORF">F8388_002098</name>
</gene>
<feature type="domain" description="RNase H type-1" evidence="1">
    <location>
        <begin position="91"/>
        <end position="194"/>
    </location>
</feature>
<dbReference type="CDD" id="cd06222">
    <property type="entry name" value="RNase_H_like"/>
    <property type="match status" value="1"/>
</dbReference>
<dbReference type="EMBL" id="JAATIP010000174">
    <property type="protein sequence ID" value="KAF4363557.1"/>
    <property type="molecule type" value="Genomic_DNA"/>
</dbReference>
<dbReference type="Gene3D" id="3.30.420.10">
    <property type="entry name" value="Ribonuclease H-like superfamily/Ribonuclease H"/>
    <property type="match status" value="1"/>
</dbReference>
<comment type="caution">
    <text evidence="2">The sequence shown here is derived from an EMBL/GenBank/DDBJ whole genome shotgun (WGS) entry which is preliminary data.</text>
</comment>
<dbReference type="GO" id="GO:0004523">
    <property type="term" value="F:RNA-DNA hybrid ribonuclease activity"/>
    <property type="evidence" value="ECO:0007669"/>
    <property type="project" value="InterPro"/>
</dbReference>
<dbReference type="Pfam" id="PF13456">
    <property type="entry name" value="RVT_3"/>
    <property type="match status" value="1"/>
</dbReference>
<dbReference type="SUPFAM" id="SSF53098">
    <property type="entry name" value="Ribonuclease H-like"/>
    <property type="match status" value="1"/>
</dbReference>
<dbReference type="GO" id="GO:0003676">
    <property type="term" value="F:nucleic acid binding"/>
    <property type="evidence" value="ECO:0007669"/>
    <property type="project" value="InterPro"/>
</dbReference>
<dbReference type="PANTHER" id="PTHR47723:SF19">
    <property type="entry name" value="POLYNUCLEOTIDYL TRANSFERASE, RIBONUCLEASE H-LIKE SUPERFAMILY PROTEIN"/>
    <property type="match status" value="1"/>
</dbReference>
<accession>A0A7J6EYP0</accession>
<dbReference type="InterPro" id="IPR053151">
    <property type="entry name" value="RNase_H-like"/>
</dbReference>
<evidence type="ECO:0000259" key="1">
    <source>
        <dbReference type="Pfam" id="PF13456"/>
    </source>
</evidence>
<sequence>MVEEEQEKEKRIYSKQLKGETLPTDNRAGITTNYLFLSIRNQAYHDQIRPFFVVVLDQIRSMAANLNLMWAAQLDGDHVVFIDAANKGLCSTAGIVITNSEGMVVEVFSVRFEAKFPLEAESWALFHHCRIHDWSNVNFVSDCQISVLGIKSHKVPDWTTAAVFGHMLTGLDHLPELAITWIPRSRNEMAHRLSCLVINLSFQHLTKVNYSI</sequence>
<protein>
    <recommendedName>
        <fullName evidence="1">RNase H type-1 domain-containing protein</fullName>
    </recommendedName>
</protein>
<dbReference type="InterPro" id="IPR036397">
    <property type="entry name" value="RNaseH_sf"/>
</dbReference>
<dbReference type="InterPro" id="IPR044730">
    <property type="entry name" value="RNase_H-like_dom_plant"/>
</dbReference>
<evidence type="ECO:0000313" key="3">
    <source>
        <dbReference type="Proteomes" id="UP000525078"/>
    </source>
</evidence>
<dbReference type="Proteomes" id="UP000525078">
    <property type="component" value="Unassembled WGS sequence"/>
</dbReference>
<organism evidence="2 3">
    <name type="scientific">Cannabis sativa</name>
    <name type="common">Hemp</name>
    <name type="synonym">Marijuana</name>
    <dbReference type="NCBI Taxonomy" id="3483"/>
    <lineage>
        <taxon>Eukaryota</taxon>
        <taxon>Viridiplantae</taxon>
        <taxon>Streptophyta</taxon>
        <taxon>Embryophyta</taxon>
        <taxon>Tracheophyta</taxon>
        <taxon>Spermatophyta</taxon>
        <taxon>Magnoliopsida</taxon>
        <taxon>eudicotyledons</taxon>
        <taxon>Gunneridae</taxon>
        <taxon>Pentapetalae</taxon>
        <taxon>rosids</taxon>
        <taxon>fabids</taxon>
        <taxon>Rosales</taxon>
        <taxon>Cannabaceae</taxon>
        <taxon>Cannabis</taxon>
    </lineage>
</organism>
<reference evidence="2 3" key="1">
    <citation type="journal article" date="2020" name="bioRxiv">
        <title>Sequence and annotation of 42 cannabis genomes reveals extensive copy number variation in cannabinoid synthesis and pathogen resistance genes.</title>
        <authorList>
            <person name="Mckernan K.J."/>
            <person name="Helbert Y."/>
            <person name="Kane L.T."/>
            <person name="Ebling H."/>
            <person name="Zhang L."/>
            <person name="Liu B."/>
            <person name="Eaton Z."/>
            <person name="Mclaughlin S."/>
            <person name="Kingan S."/>
            <person name="Baybayan P."/>
            <person name="Concepcion G."/>
            <person name="Jordan M."/>
            <person name="Riva A."/>
            <person name="Barbazuk W."/>
            <person name="Harkins T."/>
        </authorList>
    </citation>
    <scope>NUCLEOTIDE SEQUENCE [LARGE SCALE GENOMIC DNA]</scope>
    <source>
        <strain evidence="3">cv. Jamaican Lion 4</strain>
        <tissue evidence="2">Leaf</tissue>
    </source>
</reference>
<evidence type="ECO:0000313" key="2">
    <source>
        <dbReference type="EMBL" id="KAF4363557.1"/>
    </source>
</evidence>
<proteinExistence type="predicted"/>
<dbReference type="InterPro" id="IPR002156">
    <property type="entry name" value="RNaseH_domain"/>
</dbReference>
<dbReference type="InterPro" id="IPR012337">
    <property type="entry name" value="RNaseH-like_sf"/>
</dbReference>
<name>A0A7J6EYP0_CANSA</name>
<dbReference type="AlphaFoldDB" id="A0A7J6EYP0"/>
<dbReference type="PANTHER" id="PTHR47723">
    <property type="entry name" value="OS05G0353850 PROTEIN"/>
    <property type="match status" value="1"/>
</dbReference>